<organism evidence="2">
    <name type="scientific">hydrothermal vent metagenome</name>
    <dbReference type="NCBI Taxonomy" id="652676"/>
    <lineage>
        <taxon>unclassified sequences</taxon>
        <taxon>metagenomes</taxon>
        <taxon>ecological metagenomes</taxon>
    </lineage>
</organism>
<dbReference type="PANTHER" id="PTHR43581:SF2">
    <property type="entry name" value="EXCINUCLEASE ATPASE SUBUNIT"/>
    <property type="match status" value="1"/>
</dbReference>
<dbReference type="Pfam" id="PF13175">
    <property type="entry name" value="AAA_15"/>
    <property type="match status" value="1"/>
</dbReference>
<dbReference type="PANTHER" id="PTHR43581">
    <property type="entry name" value="ATP/GTP PHOSPHATASE"/>
    <property type="match status" value="1"/>
</dbReference>
<gene>
    <name evidence="2" type="ORF">MNB_SV-12-628</name>
</gene>
<dbReference type="SUPFAM" id="SSF52540">
    <property type="entry name" value="P-loop containing nucleoside triphosphate hydrolases"/>
    <property type="match status" value="1"/>
</dbReference>
<dbReference type="InterPro" id="IPR041685">
    <property type="entry name" value="AAA_GajA/Old/RecF-like"/>
</dbReference>
<sequence length="405" mass="47012">MERLIVKNFGPLKDIDIELNKINLFIGENGSGKSVLAKIITIVTSAFYEKSEEEVFREFKKYNIDYINKTTKILLFHDEEIVFELKDNKILSYKQIELTDIDIAELFSQMIIDVTTQDKTEENLSLWKKIKNYFSLGIPTPEESKERIKKMMEGLVNIKPNKAIKKPQHYSQYIPAERNIISIFNNSISVFVEADILLPKFLLSFSTEYKKARATISTLNLLNIEYQYKNDRDYIIYDKNDSLKNSLLLEHSSSGIQSALPLYLTVKYFAQKHKSIIIEEPEQNLFPKAQKETVEYIIEHITDGNKLFMMTHSPYVLSTLNILMMAYKAGNLGKESKTEVSQLINEKQWINPDDFSAYYLENGVARDIKGRTGLISDNEIDEISDDIQSDFEELLSIFREHKNDK</sequence>
<accession>A0A1W1BXW8</accession>
<dbReference type="Gene3D" id="3.40.50.300">
    <property type="entry name" value="P-loop containing nucleotide triphosphate hydrolases"/>
    <property type="match status" value="1"/>
</dbReference>
<proteinExistence type="predicted"/>
<evidence type="ECO:0000313" key="2">
    <source>
        <dbReference type="EMBL" id="SFV58379.1"/>
    </source>
</evidence>
<dbReference type="EMBL" id="FPHE01000083">
    <property type="protein sequence ID" value="SFV58379.1"/>
    <property type="molecule type" value="Genomic_DNA"/>
</dbReference>
<dbReference type="InterPro" id="IPR051396">
    <property type="entry name" value="Bact_Antivir_Def_Nuclease"/>
</dbReference>
<name>A0A1W1BXW8_9ZZZZ</name>
<dbReference type="AlphaFoldDB" id="A0A1W1BXW8"/>
<protein>
    <recommendedName>
        <fullName evidence="1">Endonuclease GajA/Old nuclease/RecF-like AAA domain-containing protein</fullName>
    </recommendedName>
</protein>
<dbReference type="InterPro" id="IPR027417">
    <property type="entry name" value="P-loop_NTPase"/>
</dbReference>
<evidence type="ECO:0000259" key="1">
    <source>
        <dbReference type="Pfam" id="PF13175"/>
    </source>
</evidence>
<feature type="domain" description="Endonuclease GajA/Old nuclease/RecF-like AAA" evidence="1">
    <location>
        <begin position="2"/>
        <end position="316"/>
    </location>
</feature>
<reference evidence="2" key="1">
    <citation type="submission" date="2016-10" db="EMBL/GenBank/DDBJ databases">
        <authorList>
            <person name="de Groot N.N."/>
        </authorList>
    </citation>
    <scope>NUCLEOTIDE SEQUENCE</scope>
</reference>